<evidence type="ECO:0000256" key="2">
    <source>
        <dbReference type="ARBA" id="ARBA00022737"/>
    </source>
</evidence>
<dbReference type="EMBL" id="UYSU01041381">
    <property type="protein sequence ID" value="VDM03056.1"/>
    <property type="molecule type" value="Genomic_DNA"/>
</dbReference>
<keyword evidence="1" id="KW-0880">Kelch repeat</keyword>
<dbReference type="InterPro" id="IPR011705">
    <property type="entry name" value="BACK"/>
</dbReference>
<gene>
    <name evidence="4" type="ORF">SSLN_LOCUS16670</name>
</gene>
<dbReference type="InterPro" id="IPR006652">
    <property type="entry name" value="Kelch_1"/>
</dbReference>
<dbReference type="OrthoDB" id="45365at2759"/>
<dbReference type="InterPro" id="IPR015915">
    <property type="entry name" value="Kelch-typ_b-propeller"/>
</dbReference>
<evidence type="ECO:0000313" key="5">
    <source>
        <dbReference type="Proteomes" id="UP000275846"/>
    </source>
</evidence>
<dbReference type="PANTHER" id="PTHR24412:SF489">
    <property type="entry name" value="RING FINGER DOMAIN AND KELCH REPEAT-CONTAINING PROTEIN DDB_G0271372"/>
    <property type="match status" value="1"/>
</dbReference>
<dbReference type="Proteomes" id="UP000275846">
    <property type="component" value="Unassembled WGS sequence"/>
</dbReference>
<proteinExistence type="predicted"/>
<dbReference type="WBParaSite" id="SSLN_0001730501-mRNA-1">
    <property type="protein sequence ID" value="SSLN_0001730501-mRNA-1"/>
    <property type="gene ID" value="SSLN_0001730501"/>
</dbReference>
<protein>
    <submittedName>
        <fullName evidence="6">BACK domain-containing protein</fullName>
    </submittedName>
</protein>
<dbReference type="Gene3D" id="2.120.10.80">
    <property type="entry name" value="Kelch-type beta propeller"/>
    <property type="match status" value="1"/>
</dbReference>
<dbReference type="Gene3D" id="1.25.40.420">
    <property type="match status" value="1"/>
</dbReference>
<dbReference type="SUPFAM" id="SSF117281">
    <property type="entry name" value="Kelch motif"/>
    <property type="match status" value="1"/>
</dbReference>
<keyword evidence="5" id="KW-1185">Reference proteome</keyword>
<dbReference type="AlphaFoldDB" id="A0A183TJM2"/>
<evidence type="ECO:0000256" key="1">
    <source>
        <dbReference type="ARBA" id="ARBA00022441"/>
    </source>
</evidence>
<dbReference type="STRING" id="70667.A0A183TJM2"/>
<keyword evidence="2" id="KW-0677">Repeat</keyword>
<organism evidence="6">
    <name type="scientific">Schistocephalus solidus</name>
    <name type="common">Tapeworm</name>
    <dbReference type="NCBI Taxonomy" id="70667"/>
    <lineage>
        <taxon>Eukaryota</taxon>
        <taxon>Metazoa</taxon>
        <taxon>Spiralia</taxon>
        <taxon>Lophotrochozoa</taxon>
        <taxon>Platyhelminthes</taxon>
        <taxon>Cestoda</taxon>
        <taxon>Eucestoda</taxon>
        <taxon>Diphyllobothriidea</taxon>
        <taxon>Diphyllobothriidae</taxon>
        <taxon>Schistocephalus</taxon>
    </lineage>
</organism>
<sequence length="234" mass="26624">MQVKFQDYIRRDSFTKLSVDALIPVVRSEDLNVQTEDQVVLAISQWTSSPRPADQTERLSELLREVRWNAVSNELWKRTLGDRMLAEIFPHFRWKQLPISQTARRAAAMVSLDDGRVFILGGGRRNIVYPLVECATLPTDDRRANEAGTSVPFWRCLAPMHEARMGLSACVLNGRIFVAGGVNCEHRPLQSVEYFVPPDGDSAIGHWTVMQCMNQTRDTFSLLALEQRLYAFGR</sequence>
<dbReference type="Pfam" id="PF01344">
    <property type="entry name" value="Kelch_1"/>
    <property type="match status" value="1"/>
</dbReference>
<dbReference type="Pfam" id="PF07707">
    <property type="entry name" value="BACK"/>
    <property type="match status" value="1"/>
</dbReference>
<evidence type="ECO:0000313" key="4">
    <source>
        <dbReference type="EMBL" id="VDM03056.1"/>
    </source>
</evidence>
<accession>A0A183TJM2</accession>
<evidence type="ECO:0000313" key="6">
    <source>
        <dbReference type="WBParaSite" id="SSLN_0001730501-mRNA-1"/>
    </source>
</evidence>
<feature type="domain" description="BACK" evidence="3">
    <location>
        <begin position="2"/>
        <end position="77"/>
    </location>
</feature>
<name>A0A183TJM2_SCHSO</name>
<dbReference type="PANTHER" id="PTHR24412">
    <property type="entry name" value="KELCH PROTEIN"/>
    <property type="match status" value="1"/>
</dbReference>
<reference evidence="4 5" key="2">
    <citation type="submission" date="2018-11" db="EMBL/GenBank/DDBJ databases">
        <authorList>
            <consortium name="Pathogen Informatics"/>
        </authorList>
    </citation>
    <scope>NUCLEOTIDE SEQUENCE [LARGE SCALE GENOMIC DNA]</scope>
    <source>
        <strain evidence="4 5">NST_G2</strain>
    </source>
</reference>
<evidence type="ECO:0000259" key="3">
    <source>
        <dbReference type="Pfam" id="PF07707"/>
    </source>
</evidence>
<reference evidence="6" key="1">
    <citation type="submission" date="2016-06" db="UniProtKB">
        <authorList>
            <consortium name="WormBaseParasite"/>
        </authorList>
    </citation>
    <scope>IDENTIFICATION</scope>
</reference>